<dbReference type="KEGG" id="nsr:NS506_06228"/>
<proteinExistence type="predicted"/>
<sequence length="49" mass="5434">MTAAQFPRLTEVFPNLTTEIAELLPADNGQQLGGWTACRVEWVEWSAGQ</sequence>
<dbReference type="EMBL" id="CP017839">
    <property type="protein sequence ID" value="APB00264.1"/>
    <property type="molecule type" value="Genomic_DNA"/>
</dbReference>
<evidence type="ECO:0000313" key="4">
    <source>
        <dbReference type="Proteomes" id="UP000180166"/>
    </source>
</evidence>
<evidence type="ECO:0000313" key="1">
    <source>
        <dbReference type="EMBL" id="APB00264.1"/>
    </source>
</evidence>
<dbReference type="GeneID" id="93376717"/>
<keyword evidence="3" id="KW-1185">Reference proteome</keyword>
<reference evidence="3" key="1">
    <citation type="submission" date="2015-07" db="EMBL/GenBank/DDBJ databases">
        <title>Nocardia seriolae U-1 whole genome shotgun sequence.</title>
        <authorList>
            <person name="Imajoh M."/>
            <person name="Fukumoto Y."/>
            <person name="Sukeda M."/>
            <person name="Yamane J."/>
            <person name="Yamasaki K."/>
            <person name="Shimizu M."/>
            <person name="Ohnishi K."/>
            <person name="Oshima S."/>
        </authorList>
    </citation>
    <scope>NUCLEOTIDE SEQUENCE [LARGE SCALE GENOMIC DNA]</scope>
    <source>
        <strain evidence="3">U-1</strain>
    </source>
</reference>
<dbReference type="EMBL" id="BBYQ01000022">
    <property type="protein sequence ID" value="GAP27730.1"/>
    <property type="molecule type" value="Genomic_DNA"/>
</dbReference>
<dbReference type="Proteomes" id="UP000037179">
    <property type="component" value="Unassembled WGS sequence"/>
</dbReference>
<evidence type="ECO:0000313" key="3">
    <source>
        <dbReference type="Proteomes" id="UP000037179"/>
    </source>
</evidence>
<name>A0A0B8N723_9NOCA</name>
<reference evidence="2 3" key="2">
    <citation type="journal article" date="2016" name="Genome Announc.">
        <title>Draft Genome Sequence of Erythromycin- and Oxytetracycline-Sensitive Nocardia seriolae Strain U-1 (NBRC 110359).</title>
        <authorList>
            <person name="Imajoh M."/>
            <person name="Sukeda M."/>
            <person name="Shimizu M."/>
            <person name="Yamane J."/>
            <person name="Ohnishi K."/>
            <person name="Oshima S."/>
        </authorList>
    </citation>
    <scope>NUCLEOTIDE SEQUENCE [LARGE SCALE GENOMIC DNA]</scope>
    <source>
        <strain evidence="2 3">U-1</strain>
    </source>
</reference>
<dbReference type="OrthoDB" id="3540573at2"/>
<accession>A0A0B8N723</accession>
<protein>
    <submittedName>
        <fullName evidence="2">Transposase</fullName>
    </submittedName>
</protein>
<dbReference type="Proteomes" id="UP000180166">
    <property type="component" value="Chromosome"/>
</dbReference>
<dbReference type="AlphaFoldDB" id="A0A0B8N723"/>
<evidence type="ECO:0000313" key="2">
    <source>
        <dbReference type="EMBL" id="GAP27730.1"/>
    </source>
</evidence>
<organism evidence="2 3">
    <name type="scientific">Nocardia seriolae</name>
    <dbReference type="NCBI Taxonomy" id="37332"/>
    <lineage>
        <taxon>Bacteria</taxon>
        <taxon>Bacillati</taxon>
        <taxon>Actinomycetota</taxon>
        <taxon>Actinomycetes</taxon>
        <taxon>Mycobacteriales</taxon>
        <taxon>Nocardiaceae</taxon>
        <taxon>Nocardia</taxon>
    </lineage>
</organism>
<dbReference type="RefSeq" id="WP_155239788.1">
    <property type="nucleotide sequence ID" value="NZ_AP017900.1"/>
</dbReference>
<gene>
    <name evidence="1" type="ORF">NS506_06228</name>
    <name evidence="2" type="ORF">NSK11_contig00022-0074</name>
</gene>
<reference evidence="1 4" key="3">
    <citation type="submission" date="2016-10" db="EMBL/GenBank/DDBJ databases">
        <title>Genome sequence of Nocardia seriolae strain EM150506, isolated from Anguila japonica.</title>
        <authorList>
            <person name="Han H.-J."/>
        </authorList>
    </citation>
    <scope>NUCLEOTIDE SEQUENCE [LARGE SCALE GENOMIC DNA]</scope>
    <source>
        <strain evidence="1 4">EM150506</strain>
    </source>
</reference>